<dbReference type="STRING" id="626887.J057_22725"/>
<keyword evidence="3" id="KW-1185">Reference proteome</keyword>
<dbReference type="GO" id="GO:0016787">
    <property type="term" value="F:hydrolase activity"/>
    <property type="evidence" value="ECO:0007669"/>
    <property type="project" value="UniProtKB-KW"/>
</dbReference>
<feature type="domain" description="Serine aminopeptidase S33" evidence="1">
    <location>
        <begin position="45"/>
        <end position="311"/>
    </location>
</feature>
<dbReference type="HOGENOM" id="CLU_026209_1_0_6"/>
<evidence type="ECO:0000313" key="3">
    <source>
        <dbReference type="Proteomes" id="UP000013165"/>
    </source>
</evidence>
<dbReference type="InterPro" id="IPR022742">
    <property type="entry name" value="Hydrolase_4"/>
</dbReference>
<name>N6WTB5_9GAMM</name>
<dbReference type="InterPro" id="IPR051044">
    <property type="entry name" value="MAG_DAG_Lipase"/>
</dbReference>
<dbReference type="Pfam" id="PF12146">
    <property type="entry name" value="Hydrolase_4"/>
    <property type="match status" value="1"/>
</dbReference>
<dbReference type="OrthoDB" id="9806902at2"/>
<gene>
    <name evidence="2" type="ORF">J057_22725</name>
</gene>
<evidence type="ECO:0000313" key="2">
    <source>
        <dbReference type="EMBL" id="ENO14257.1"/>
    </source>
</evidence>
<evidence type="ECO:0000259" key="1">
    <source>
        <dbReference type="Pfam" id="PF12146"/>
    </source>
</evidence>
<dbReference type="InterPro" id="IPR029058">
    <property type="entry name" value="AB_hydrolase_fold"/>
</dbReference>
<dbReference type="eggNOG" id="COG2267">
    <property type="taxonomic scope" value="Bacteria"/>
</dbReference>
<dbReference type="EMBL" id="APLQ01000014">
    <property type="protein sequence ID" value="ENO14257.1"/>
    <property type="molecule type" value="Genomic_DNA"/>
</dbReference>
<dbReference type="AlphaFoldDB" id="N6WTB5"/>
<accession>N6WTB5</accession>
<sequence length="327" mass="36628">MSTQPDVTPEAAPAQDARNATFEQTQLTAADGHRIPVYLWKPPGAPRGLIHICHGMAEHGQRYARLARYLNEHHLLVVAHDHRGHGQQTPVDELGHYADEDGWDKVTADVGIVQGWIHQSWPTLPCYLMGHSMGSFIAQGYLTRNPEPPLLAGLILSGSNRDKRVQLAALRTILRIVRLFKGPHATSPTVHKLTFGAFARSVETPRTRFDWLSHDEGAVYDYIADPYCGFDCTNQLWSDLAYGLTALLRRDTLQRVPADLPILIISGAEDPVGEFGQGPRRLAQAYRDTGHSDVTCIVFQGMRHEPFNEKQRAEAEETLIAWLTRHR</sequence>
<protein>
    <submittedName>
        <fullName evidence="2">Alpha/beta hydrolase</fullName>
    </submittedName>
</protein>
<proteinExistence type="predicted"/>
<dbReference type="SUPFAM" id="SSF53474">
    <property type="entry name" value="alpha/beta-Hydrolases"/>
    <property type="match status" value="1"/>
</dbReference>
<comment type="caution">
    <text evidence="2">The sequence shown here is derived from an EMBL/GenBank/DDBJ whole genome shotgun (WGS) entry which is preliminary data.</text>
</comment>
<reference evidence="2 3" key="1">
    <citation type="journal article" date="2013" name="Genome Announc.">
        <title>Genome Sequence of the Polycyclic Aromatic Hydrocarbon-Degrading Bacterium Strain Marinobacter nanhaiticus D15-8WT.</title>
        <authorList>
            <person name="Cui Z."/>
            <person name="Gao W."/>
            <person name="Li Q."/>
            <person name="Xu G."/>
            <person name="Zheng L."/>
        </authorList>
    </citation>
    <scope>NUCLEOTIDE SEQUENCE [LARGE SCALE GENOMIC DNA]</scope>
    <source>
        <strain evidence="2 3">D15-8W</strain>
    </source>
</reference>
<dbReference type="RefSeq" id="WP_004582477.1">
    <property type="nucleotide sequence ID" value="NZ_AP028878.1"/>
</dbReference>
<dbReference type="PATRIC" id="fig|626887.3.peg.4547"/>
<keyword evidence="2" id="KW-0378">Hydrolase</keyword>
<dbReference type="Gene3D" id="3.40.50.1820">
    <property type="entry name" value="alpha/beta hydrolase"/>
    <property type="match status" value="1"/>
</dbReference>
<dbReference type="Proteomes" id="UP000013165">
    <property type="component" value="Unassembled WGS sequence"/>
</dbReference>
<organism evidence="2 3">
    <name type="scientific">Marinobacter nanhaiticus D15-8W</name>
    <dbReference type="NCBI Taxonomy" id="626887"/>
    <lineage>
        <taxon>Bacteria</taxon>
        <taxon>Pseudomonadati</taxon>
        <taxon>Pseudomonadota</taxon>
        <taxon>Gammaproteobacteria</taxon>
        <taxon>Pseudomonadales</taxon>
        <taxon>Marinobacteraceae</taxon>
        <taxon>Marinobacter</taxon>
    </lineage>
</organism>
<dbReference type="PANTHER" id="PTHR11614">
    <property type="entry name" value="PHOSPHOLIPASE-RELATED"/>
    <property type="match status" value="1"/>
</dbReference>